<sequence>MKLLSLAAFLGSLGSLIATPVLAQQNCGSRDQVLNRLESKYGESRQSIGLAPNSGVVEVFASPETGTWTILMTQPDGTTCLIASGQAFEAMAAIGVTKGDDV</sequence>
<feature type="signal peptide" evidence="1">
    <location>
        <begin position="1"/>
        <end position="23"/>
    </location>
</feature>
<evidence type="ECO:0000256" key="1">
    <source>
        <dbReference type="SAM" id="SignalP"/>
    </source>
</evidence>
<reference evidence="3" key="1">
    <citation type="submission" date="2016-10" db="EMBL/GenBank/DDBJ databases">
        <authorList>
            <person name="Varghese N."/>
            <person name="Submissions S."/>
        </authorList>
    </citation>
    <scope>NUCLEOTIDE SEQUENCE [LARGE SCALE GENOMIC DNA]</scope>
    <source>
        <strain evidence="3">DSM 26471</strain>
    </source>
</reference>
<gene>
    <name evidence="2" type="ORF">SAMN04487991_1868</name>
</gene>
<evidence type="ECO:0000313" key="3">
    <source>
        <dbReference type="Proteomes" id="UP000199630"/>
    </source>
</evidence>
<organism evidence="2 3">
    <name type="scientific">Celeribacter neptunius</name>
    <dbReference type="NCBI Taxonomy" id="588602"/>
    <lineage>
        <taxon>Bacteria</taxon>
        <taxon>Pseudomonadati</taxon>
        <taxon>Pseudomonadota</taxon>
        <taxon>Alphaproteobacteria</taxon>
        <taxon>Rhodobacterales</taxon>
        <taxon>Roseobacteraceae</taxon>
        <taxon>Celeribacter</taxon>
    </lineage>
</organism>
<name>A0A1I3QMR2_9RHOB</name>
<keyword evidence="1" id="KW-0732">Signal</keyword>
<evidence type="ECO:0000313" key="2">
    <source>
        <dbReference type="EMBL" id="SFJ34407.1"/>
    </source>
</evidence>
<proteinExistence type="predicted"/>
<dbReference type="AlphaFoldDB" id="A0A1I3QMR2"/>
<dbReference type="STRING" id="588602.SAMN04487991_1868"/>
<keyword evidence="3" id="KW-1185">Reference proteome</keyword>
<feature type="chain" id="PRO_5011784892" evidence="1">
    <location>
        <begin position="24"/>
        <end position="102"/>
    </location>
</feature>
<accession>A0A1I3QMR2</accession>
<dbReference type="RefSeq" id="WP_090060256.1">
    <property type="nucleotide sequence ID" value="NZ_FORH01000003.1"/>
</dbReference>
<dbReference type="Proteomes" id="UP000199630">
    <property type="component" value="Unassembled WGS sequence"/>
</dbReference>
<protein>
    <submittedName>
        <fullName evidence="2">Uncharacterized protein</fullName>
    </submittedName>
</protein>
<dbReference type="EMBL" id="FORH01000003">
    <property type="protein sequence ID" value="SFJ34407.1"/>
    <property type="molecule type" value="Genomic_DNA"/>
</dbReference>
<dbReference type="OrthoDB" id="9810895at2"/>